<name>A0AAF0BLB7_9PROT</name>
<proteinExistence type="predicted"/>
<feature type="transmembrane region" description="Helical" evidence="1">
    <location>
        <begin position="7"/>
        <end position="25"/>
    </location>
</feature>
<reference evidence="2" key="1">
    <citation type="submission" date="2023-01" db="EMBL/GenBank/DDBJ databases">
        <title>The genome sequence of Kordiimonadaceae bacterium 6D33.</title>
        <authorList>
            <person name="Liu Y."/>
        </authorList>
    </citation>
    <scope>NUCLEOTIDE SEQUENCE</scope>
    <source>
        <strain evidence="2">6D33</strain>
    </source>
</reference>
<dbReference type="RefSeq" id="WP_289502493.1">
    <property type="nucleotide sequence ID" value="NZ_CP116805.1"/>
</dbReference>
<accession>A0AAF0BLB7</accession>
<protein>
    <submittedName>
        <fullName evidence="2">Uncharacterized protein</fullName>
    </submittedName>
</protein>
<organism evidence="2 3">
    <name type="scientific">Gimibacter soli</name>
    <dbReference type="NCBI Taxonomy" id="3024400"/>
    <lineage>
        <taxon>Bacteria</taxon>
        <taxon>Pseudomonadati</taxon>
        <taxon>Pseudomonadota</taxon>
        <taxon>Alphaproteobacteria</taxon>
        <taxon>Kordiimonadales</taxon>
        <taxon>Temperatibacteraceae</taxon>
        <taxon>Gimibacter</taxon>
    </lineage>
</organism>
<evidence type="ECO:0000313" key="3">
    <source>
        <dbReference type="Proteomes" id="UP001217500"/>
    </source>
</evidence>
<dbReference type="EMBL" id="CP116805">
    <property type="protein sequence ID" value="WCL52981.1"/>
    <property type="molecule type" value="Genomic_DNA"/>
</dbReference>
<keyword evidence="1" id="KW-0472">Membrane</keyword>
<dbReference type="KEGG" id="gso:PH603_10565"/>
<dbReference type="AlphaFoldDB" id="A0AAF0BLB7"/>
<evidence type="ECO:0000313" key="2">
    <source>
        <dbReference type="EMBL" id="WCL52981.1"/>
    </source>
</evidence>
<sequence length="178" mass="20032">MRNWKPAVLIVVTFYVAAFLAWKYYSDSFYLSLAPANAGVQRIAYHAASDYDFGPGANGITVLIYYLKPETAAALLASPDAFIAGLEEGNYGRDVHCRAFGEWKKTPVLNRRSDTSKLSFAAYVEPYIDSNILEMDRAYIPQIEEAFSSDENYYAWGRCGVFVLVPKKMQAVYFGPWS</sequence>
<keyword evidence="1" id="KW-1133">Transmembrane helix</keyword>
<evidence type="ECO:0000256" key="1">
    <source>
        <dbReference type="SAM" id="Phobius"/>
    </source>
</evidence>
<gene>
    <name evidence="2" type="ORF">PH603_10565</name>
</gene>
<dbReference type="Proteomes" id="UP001217500">
    <property type="component" value="Chromosome"/>
</dbReference>
<keyword evidence="3" id="KW-1185">Reference proteome</keyword>
<keyword evidence="1" id="KW-0812">Transmembrane</keyword>